<reference evidence="6 7" key="1">
    <citation type="journal article" date="2024" name="Chem. Sci.">
        <title>Discovery of megapolipeptins by genome mining of a Burkholderiales bacteria collection.</title>
        <authorList>
            <person name="Paulo B.S."/>
            <person name="Recchia M.J.J."/>
            <person name="Lee S."/>
            <person name="Fergusson C.H."/>
            <person name="Romanowski S.B."/>
            <person name="Hernandez A."/>
            <person name="Krull N."/>
            <person name="Liu D.Y."/>
            <person name="Cavanagh H."/>
            <person name="Bos A."/>
            <person name="Gray C.A."/>
            <person name="Murphy B.T."/>
            <person name="Linington R.G."/>
            <person name="Eustaquio A.S."/>
        </authorList>
    </citation>
    <scope>NUCLEOTIDE SEQUENCE [LARGE SCALE GENOMIC DNA]</scope>
    <source>
        <strain evidence="6 7">RL21-008-BIB-B</strain>
    </source>
</reference>
<accession>A0ABW8Z7H8</accession>
<evidence type="ECO:0000259" key="5">
    <source>
        <dbReference type="PROSITE" id="PS50977"/>
    </source>
</evidence>
<proteinExistence type="predicted"/>
<evidence type="ECO:0000313" key="6">
    <source>
        <dbReference type="EMBL" id="MFL9878223.1"/>
    </source>
</evidence>
<dbReference type="SUPFAM" id="SSF46689">
    <property type="entry name" value="Homeodomain-like"/>
    <property type="match status" value="1"/>
</dbReference>
<feature type="DNA-binding region" description="H-T-H motif" evidence="4">
    <location>
        <begin position="28"/>
        <end position="47"/>
    </location>
</feature>
<evidence type="ECO:0000256" key="4">
    <source>
        <dbReference type="PROSITE-ProRule" id="PRU00335"/>
    </source>
</evidence>
<feature type="domain" description="HTH tetR-type" evidence="5">
    <location>
        <begin position="5"/>
        <end position="65"/>
    </location>
</feature>
<dbReference type="InterPro" id="IPR009057">
    <property type="entry name" value="Homeodomain-like_sf"/>
</dbReference>
<evidence type="ECO:0000256" key="3">
    <source>
        <dbReference type="ARBA" id="ARBA00023163"/>
    </source>
</evidence>
<dbReference type="PANTHER" id="PTHR47506">
    <property type="entry name" value="TRANSCRIPTIONAL REGULATORY PROTEIN"/>
    <property type="match status" value="1"/>
</dbReference>
<dbReference type="SUPFAM" id="SSF48498">
    <property type="entry name" value="Tetracyclin repressor-like, C-terminal domain"/>
    <property type="match status" value="1"/>
</dbReference>
<gene>
    <name evidence="6" type="ORF">PQR63_07525</name>
</gene>
<dbReference type="InterPro" id="IPR001647">
    <property type="entry name" value="HTH_TetR"/>
</dbReference>
<evidence type="ECO:0000256" key="1">
    <source>
        <dbReference type="ARBA" id="ARBA00023015"/>
    </source>
</evidence>
<keyword evidence="1" id="KW-0805">Transcription regulation</keyword>
<dbReference type="Proteomes" id="UP001629214">
    <property type="component" value="Unassembled WGS sequence"/>
</dbReference>
<name>A0ABW8Z7H8_9BURK</name>
<dbReference type="PANTHER" id="PTHR47506:SF1">
    <property type="entry name" value="HTH-TYPE TRANSCRIPTIONAL REGULATOR YJDC"/>
    <property type="match status" value="1"/>
</dbReference>
<dbReference type="EMBL" id="JAQQFR010000004">
    <property type="protein sequence ID" value="MFL9878223.1"/>
    <property type="molecule type" value="Genomic_DNA"/>
</dbReference>
<keyword evidence="3" id="KW-0804">Transcription</keyword>
<keyword evidence="7" id="KW-1185">Reference proteome</keyword>
<sequence length="186" mass="19981">MPAPSLSRDEVAQRILAEFRRSGYQGATLASLSEATGLGKSSLYHYFPNGKTDMGTAALEAVGAWFGEHVMPTLAEDAPAEKRLKKFSAALSEFYAKGTRPCLTDLFTIGEAGEFFQQYLKQRLSGLIKALAAVVAETGVSAEEASRRAEDAMITMHGSLVVSRALGTTAPFVRTMRNFPGVLLGE</sequence>
<dbReference type="InterPro" id="IPR036271">
    <property type="entry name" value="Tet_transcr_reg_TetR-rel_C_sf"/>
</dbReference>
<keyword evidence="2 4" id="KW-0238">DNA-binding</keyword>
<dbReference type="PROSITE" id="PS50977">
    <property type="entry name" value="HTH_TETR_2"/>
    <property type="match status" value="1"/>
</dbReference>
<organism evidence="6 7">
    <name type="scientific">Herbaspirillum rhizosphaerae</name>
    <dbReference type="NCBI Taxonomy" id="346179"/>
    <lineage>
        <taxon>Bacteria</taxon>
        <taxon>Pseudomonadati</taxon>
        <taxon>Pseudomonadota</taxon>
        <taxon>Betaproteobacteria</taxon>
        <taxon>Burkholderiales</taxon>
        <taxon>Oxalobacteraceae</taxon>
        <taxon>Herbaspirillum</taxon>
    </lineage>
</organism>
<protein>
    <submittedName>
        <fullName evidence="6">TetR/AcrR family transcriptional regulator</fullName>
    </submittedName>
</protein>
<dbReference type="RefSeq" id="WP_408166989.1">
    <property type="nucleotide sequence ID" value="NZ_JAQQFR010000004.1"/>
</dbReference>
<dbReference type="Pfam" id="PF00440">
    <property type="entry name" value="TetR_N"/>
    <property type="match status" value="1"/>
</dbReference>
<comment type="caution">
    <text evidence="6">The sequence shown here is derived from an EMBL/GenBank/DDBJ whole genome shotgun (WGS) entry which is preliminary data.</text>
</comment>
<evidence type="ECO:0000256" key="2">
    <source>
        <dbReference type="ARBA" id="ARBA00023125"/>
    </source>
</evidence>
<dbReference type="Gene3D" id="1.10.357.10">
    <property type="entry name" value="Tetracycline Repressor, domain 2"/>
    <property type="match status" value="1"/>
</dbReference>
<evidence type="ECO:0000313" key="7">
    <source>
        <dbReference type="Proteomes" id="UP001629214"/>
    </source>
</evidence>